<name>A0A938XA25_9FIRM</name>
<gene>
    <name evidence="2" type="ORF">H6A12_12100</name>
</gene>
<dbReference type="PROSITE" id="PS00202">
    <property type="entry name" value="RUBREDOXIN"/>
    <property type="match status" value="1"/>
</dbReference>
<sequence>MKQSWTCPKCGSKEIVRVDGLGGAFGANGNVIRMGMMSSSAIPVTRYVCISCGFTEEWVDIPEDRERLRERYGIKE</sequence>
<evidence type="ECO:0000313" key="2">
    <source>
        <dbReference type="EMBL" id="MBM6921885.1"/>
    </source>
</evidence>
<protein>
    <submittedName>
        <fullName evidence="2">Uncharacterized protein</fullName>
    </submittedName>
</protein>
<dbReference type="RefSeq" id="WP_204448230.1">
    <property type="nucleotide sequence ID" value="NZ_JACJKY010000030.1"/>
</dbReference>
<keyword evidence="3" id="KW-1185">Reference proteome</keyword>
<keyword evidence="1" id="KW-0479">Metal-binding</keyword>
<dbReference type="GO" id="GO:0046872">
    <property type="term" value="F:metal ion binding"/>
    <property type="evidence" value="ECO:0007669"/>
    <property type="project" value="UniProtKB-KW"/>
</dbReference>
<dbReference type="InterPro" id="IPR018527">
    <property type="entry name" value="Rubredoxin_Fe_BS"/>
</dbReference>
<reference evidence="2" key="1">
    <citation type="submission" date="2020-08" db="EMBL/GenBank/DDBJ databases">
        <authorList>
            <person name="Cejkova D."/>
            <person name="Kubasova T."/>
            <person name="Jahodarova E."/>
            <person name="Rychlik I."/>
        </authorList>
    </citation>
    <scope>NUCLEOTIDE SEQUENCE</scope>
    <source>
        <strain evidence="2">An559</strain>
    </source>
</reference>
<proteinExistence type="predicted"/>
<evidence type="ECO:0000256" key="1">
    <source>
        <dbReference type="ARBA" id="ARBA00022723"/>
    </source>
</evidence>
<accession>A0A938XA25</accession>
<reference evidence="2" key="2">
    <citation type="journal article" date="2021" name="Sci. Rep.">
        <title>The distribution of antibiotic resistance genes in chicken gut microbiota commensals.</title>
        <authorList>
            <person name="Juricova H."/>
            <person name="Matiasovicova J."/>
            <person name="Kubasova T."/>
            <person name="Cejkova D."/>
            <person name="Rychlik I."/>
        </authorList>
    </citation>
    <scope>NUCLEOTIDE SEQUENCE</scope>
    <source>
        <strain evidence="2">An559</strain>
    </source>
</reference>
<organism evidence="2 3">
    <name type="scientific">Merdimmobilis hominis</name>
    <dbReference type="NCBI Taxonomy" id="2897707"/>
    <lineage>
        <taxon>Bacteria</taxon>
        <taxon>Bacillati</taxon>
        <taxon>Bacillota</taxon>
        <taxon>Clostridia</taxon>
        <taxon>Eubacteriales</taxon>
        <taxon>Oscillospiraceae</taxon>
        <taxon>Merdimmobilis</taxon>
    </lineage>
</organism>
<evidence type="ECO:0000313" key="3">
    <source>
        <dbReference type="Proteomes" id="UP000774750"/>
    </source>
</evidence>
<dbReference type="AlphaFoldDB" id="A0A938XA25"/>
<dbReference type="EMBL" id="JACJKY010000030">
    <property type="protein sequence ID" value="MBM6921885.1"/>
    <property type="molecule type" value="Genomic_DNA"/>
</dbReference>
<comment type="caution">
    <text evidence="2">The sequence shown here is derived from an EMBL/GenBank/DDBJ whole genome shotgun (WGS) entry which is preliminary data.</text>
</comment>
<dbReference type="Proteomes" id="UP000774750">
    <property type="component" value="Unassembled WGS sequence"/>
</dbReference>